<accession>A0A1I7VWA0</accession>
<dbReference type="PANTHER" id="PTHR31640">
    <property type="entry name" value="TRANSMEMBRANE PROTEIN KIAA1109"/>
    <property type="match status" value="1"/>
</dbReference>
<dbReference type="InterPro" id="IPR033616">
    <property type="entry name" value="BLTP1"/>
</dbReference>
<feature type="domain" description="Bridge-like lipid transfer protein family member 1 C-terminal" evidence="1">
    <location>
        <begin position="1"/>
        <end position="415"/>
    </location>
</feature>
<proteinExistence type="predicted"/>
<protein>
    <submittedName>
        <fullName evidence="3">FSA_C domain-containing protein</fullName>
    </submittedName>
</protein>
<dbReference type="SMART" id="SM01220">
    <property type="entry name" value="FSA_C"/>
    <property type="match status" value="1"/>
</dbReference>
<sequence length="430" mass="49076">MEGKIDINLRNFVTFIIYLAYRQVKEAMVMLNAILKYSKLQAVITKATLNSIDSIIQKLSIFFKEQMQDSRALRSLANGKLSTVKCEKKSTAIFHWAIILDLVTDMQMKSKAFPMPNASNGRTVISGRFISIGQQISLVLMEGEITANRWALFYLNQPTLIFSNAAQYMFLDEKQNIGIDLSEKLLLKLSGATKGNKFHDNWTSAICKVERRKNQTCPKYTTIQECLTLCIDEPLAQLFSINQDSIKPQSMVLELFELPAMDSIFTSNQKAPIHLEKLRDVKSEILCNVICDFHHALGVQTDLTTQINFLPELLRSYLMEQDKVEKGVGRSMEKETGTGKVGKTDQRQYICNQWKVDPKIRFIDKVKWDPPVIDEILRKLQIFDHRNTIPKVVQRHILDHCDMFVSKALSSIVKVAKEVSVKSDPMPGHL</sequence>
<reference evidence="2" key="1">
    <citation type="submission" date="2012-04" db="EMBL/GenBank/DDBJ databases">
        <title>The Genome Sequence of Loa loa.</title>
        <authorList>
            <consortium name="The Broad Institute Genome Sequencing Platform"/>
            <consortium name="Broad Institute Genome Sequencing Center for Infectious Disease"/>
            <person name="Nutman T.B."/>
            <person name="Fink D.L."/>
            <person name="Russ C."/>
            <person name="Young S."/>
            <person name="Zeng Q."/>
            <person name="Gargeya S."/>
            <person name="Alvarado L."/>
            <person name="Berlin A."/>
            <person name="Chapman S.B."/>
            <person name="Chen Z."/>
            <person name="Freedman E."/>
            <person name="Gellesch M."/>
            <person name="Goldberg J."/>
            <person name="Griggs A."/>
            <person name="Gujja S."/>
            <person name="Heilman E.R."/>
            <person name="Heiman D."/>
            <person name="Howarth C."/>
            <person name="Mehta T."/>
            <person name="Neiman D."/>
            <person name="Pearson M."/>
            <person name="Roberts A."/>
            <person name="Saif S."/>
            <person name="Shea T."/>
            <person name="Shenoy N."/>
            <person name="Sisk P."/>
            <person name="Stolte C."/>
            <person name="Sykes S."/>
            <person name="White J."/>
            <person name="Yandava C."/>
            <person name="Haas B."/>
            <person name="Henn M.R."/>
            <person name="Nusbaum C."/>
            <person name="Birren B."/>
        </authorList>
    </citation>
    <scope>NUCLEOTIDE SEQUENCE [LARGE SCALE GENOMIC DNA]</scope>
</reference>
<dbReference type="WBParaSite" id="EN70_6983">
    <property type="protein sequence ID" value="EN70_6983"/>
    <property type="gene ID" value="EN70_6983"/>
</dbReference>
<dbReference type="GO" id="GO:0048488">
    <property type="term" value="P:synaptic vesicle endocytosis"/>
    <property type="evidence" value="ECO:0007669"/>
    <property type="project" value="TreeGrafter"/>
</dbReference>
<dbReference type="PANTHER" id="PTHR31640:SF1">
    <property type="entry name" value="BRIDGE-LIKE LIPID TRANSFER PROTEIN FAMILY MEMBER 1"/>
    <property type="match status" value="1"/>
</dbReference>
<dbReference type="GO" id="GO:0098793">
    <property type="term" value="C:presynapse"/>
    <property type="evidence" value="ECO:0007669"/>
    <property type="project" value="GOC"/>
</dbReference>
<evidence type="ECO:0000313" key="3">
    <source>
        <dbReference type="WBParaSite" id="EN70_6983"/>
    </source>
</evidence>
<dbReference type="Proteomes" id="UP000095285">
    <property type="component" value="Unassembled WGS sequence"/>
</dbReference>
<dbReference type="Pfam" id="PF25040">
    <property type="entry name" value="BLTP1_C"/>
    <property type="match status" value="1"/>
</dbReference>
<name>A0A1I7VWA0_LOALO</name>
<organism evidence="2 3">
    <name type="scientific">Loa loa</name>
    <name type="common">Eye worm</name>
    <name type="synonym">Filaria loa</name>
    <dbReference type="NCBI Taxonomy" id="7209"/>
    <lineage>
        <taxon>Eukaryota</taxon>
        <taxon>Metazoa</taxon>
        <taxon>Ecdysozoa</taxon>
        <taxon>Nematoda</taxon>
        <taxon>Chromadorea</taxon>
        <taxon>Rhabditida</taxon>
        <taxon>Spirurina</taxon>
        <taxon>Spiruromorpha</taxon>
        <taxon>Filarioidea</taxon>
        <taxon>Onchocercidae</taxon>
        <taxon>Loa</taxon>
    </lineage>
</organism>
<reference evidence="3" key="2">
    <citation type="submission" date="2016-11" db="UniProtKB">
        <authorList>
            <consortium name="WormBaseParasite"/>
        </authorList>
    </citation>
    <scope>IDENTIFICATION</scope>
</reference>
<dbReference type="AlphaFoldDB" id="A0A1I7VWA0"/>
<keyword evidence="2" id="KW-1185">Reference proteome</keyword>
<dbReference type="InterPro" id="IPR056742">
    <property type="entry name" value="BLTP1_C"/>
</dbReference>
<evidence type="ECO:0000259" key="1">
    <source>
        <dbReference type="SMART" id="SM01220"/>
    </source>
</evidence>
<evidence type="ECO:0000313" key="2">
    <source>
        <dbReference type="Proteomes" id="UP000095285"/>
    </source>
</evidence>